<proteinExistence type="predicted"/>
<evidence type="ECO:0008006" key="3">
    <source>
        <dbReference type="Google" id="ProtNLM"/>
    </source>
</evidence>
<organism evidence="1 2">
    <name type="scientific">Anopheles culicifacies</name>
    <dbReference type="NCBI Taxonomy" id="139723"/>
    <lineage>
        <taxon>Eukaryota</taxon>
        <taxon>Metazoa</taxon>
        <taxon>Ecdysozoa</taxon>
        <taxon>Arthropoda</taxon>
        <taxon>Hexapoda</taxon>
        <taxon>Insecta</taxon>
        <taxon>Pterygota</taxon>
        <taxon>Neoptera</taxon>
        <taxon>Endopterygota</taxon>
        <taxon>Diptera</taxon>
        <taxon>Nematocera</taxon>
        <taxon>Culicoidea</taxon>
        <taxon>Culicidae</taxon>
        <taxon>Anophelinae</taxon>
        <taxon>Anopheles</taxon>
        <taxon>culicifacies species complex</taxon>
    </lineage>
</organism>
<dbReference type="VEuPathDB" id="VectorBase:ACUA026365"/>
<evidence type="ECO:0000313" key="2">
    <source>
        <dbReference type="Proteomes" id="UP000075883"/>
    </source>
</evidence>
<accession>A0A182MU81</accession>
<keyword evidence="2" id="KW-1185">Reference proteome</keyword>
<dbReference type="InterPro" id="IPR013783">
    <property type="entry name" value="Ig-like_fold"/>
</dbReference>
<dbReference type="Gene3D" id="2.60.40.10">
    <property type="entry name" value="Immunoglobulins"/>
    <property type="match status" value="1"/>
</dbReference>
<evidence type="ECO:0000313" key="1">
    <source>
        <dbReference type="EnsemblMetazoa" id="ACUA026365-PA"/>
    </source>
</evidence>
<dbReference type="Proteomes" id="UP000075883">
    <property type="component" value="Unassembled WGS sequence"/>
</dbReference>
<reference evidence="2" key="1">
    <citation type="submission" date="2013-09" db="EMBL/GenBank/DDBJ databases">
        <title>The Genome Sequence of Anopheles culicifacies species A.</title>
        <authorList>
            <consortium name="The Broad Institute Genomics Platform"/>
            <person name="Neafsey D.E."/>
            <person name="Besansky N."/>
            <person name="Howell P."/>
            <person name="Walton C."/>
            <person name="Young S.K."/>
            <person name="Zeng Q."/>
            <person name="Gargeya S."/>
            <person name="Fitzgerald M."/>
            <person name="Haas B."/>
            <person name="Abouelleil A."/>
            <person name="Allen A.W."/>
            <person name="Alvarado L."/>
            <person name="Arachchi H.M."/>
            <person name="Berlin A.M."/>
            <person name="Chapman S.B."/>
            <person name="Gainer-Dewar J."/>
            <person name="Goldberg J."/>
            <person name="Griggs A."/>
            <person name="Gujja S."/>
            <person name="Hansen M."/>
            <person name="Howarth C."/>
            <person name="Imamovic A."/>
            <person name="Ireland A."/>
            <person name="Larimer J."/>
            <person name="McCowan C."/>
            <person name="Murphy C."/>
            <person name="Pearson M."/>
            <person name="Poon T.W."/>
            <person name="Priest M."/>
            <person name="Roberts A."/>
            <person name="Saif S."/>
            <person name="Shea T."/>
            <person name="Sisk P."/>
            <person name="Sykes S."/>
            <person name="Wortman J."/>
            <person name="Nusbaum C."/>
            <person name="Birren B."/>
        </authorList>
    </citation>
    <scope>NUCLEOTIDE SEQUENCE [LARGE SCALE GENOMIC DNA]</scope>
    <source>
        <strain evidence="2">A-37</strain>
    </source>
</reference>
<dbReference type="AlphaFoldDB" id="A0A182MU81"/>
<dbReference type="EMBL" id="AXCM01016149">
    <property type="status" value="NOT_ANNOTATED_CDS"/>
    <property type="molecule type" value="Genomic_DNA"/>
</dbReference>
<dbReference type="EnsemblMetazoa" id="ACUA026365-RA">
    <property type="protein sequence ID" value="ACUA026365-PA"/>
    <property type="gene ID" value="ACUA026365"/>
</dbReference>
<protein>
    <recommendedName>
        <fullName evidence="3">Immunoglobulin I-set domain-containing protein</fullName>
    </recommendedName>
</protein>
<sequence length="104" mass="11641">MRIVNVTLEDDAEYQCQVGPYMHHTLIRAKAKLTVIVTREPMSLGTGSRPATHGKRILKSCAVEYSEPETETQRSQNGARRAIIVIKVSAFHLPAREMPGRRSP</sequence>
<reference evidence="1" key="2">
    <citation type="submission" date="2020-05" db="UniProtKB">
        <authorList>
            <consortium name="EnsemblMetazoa"/>
        </authorList>
    </citation>
    <scope>IDENTIFICATION</scope>
    <source>
        <strain evidence="1">A-37</strain>
    </source>
</reference>
<name>A0A182MU81_9DIPT</name>
<dbReference type="STRING" id="139723.A0A182MU81"/>